<name>A0A0G1DAV2_UNCKA</name>
<organism evidence="1 2">
    <name type="scientific">candidate division WWE3 bacterium GW2011_GWF2_42_42</name>
    <dbReference type="NCBI Taxonomy" id="1619142"/>
    <lineage>
        <taxon>Bacteria</taxon>
        <taxon>Katanobacteria</taxon>
    </lineage>
</organism>
<dbReference type="STRING" id="1619142.UV26_C0026G0003"/>
<evidence type="ECO:0000313" key="2">
    <source>
        <dbReference type="Proteomes" id="UP000034678"/>
    </source>
</evidence>
<protein>
    <submittedName>
        <fullName evidence="1">Uncharacterized protein</fullName>
    </submittedName>
</protein>
<dbReference type="AlphaFoldDB" id="A0A0G1DAV2"/>
<comment type="caution">
    <text evidence="1">The sequence shown here is derived from an EMBL/GenBank/DDBJ whole genome shotgun (WGS) entry which is preliminary data.</text>
</comment>
<proteinExistence type="predicted"/>
<dbReference type="Proteomes" id="UP000034678">
    <property type="component" value="Unassembled WGS sequence"/>
</dbReference>
<sequence length="169" mass="19577">MTPKYSKVAKQINDFAKNDQLLRNKIFSKSSISGKDKNALADFDKKSSDFIKNIVIEIGLPTITKVGKNASYNAWLLVQHSRDLEFQKSYLELLKQNEKDINPANIAYLEDRVLMYENKPQIFGTQFVLNQKTGKMEPYTISDPENVNERRSKYGMETVEEHLKKFYSV</sequence>
<dbReference type="Pfam" id="PF20329">
    <property type="entry name" value="DUF6624"/>
    <property type="match status" value="1"/>
</dbReference>
<accession>A0A0G1DAV2</accession>
<dbReference type="EMBL" id="LCDU01000026">
    <property type="protein sequence ID" value="KKS59248.1"/>
    <property type="molecule type" value="Genomic_DNA"/>
</dbReference>
<dbReference type="InterPro" id="IPR046732">
    <property type="entry name" value="DUF6624"/>
</dbReference>
<evidence type="ECO:0000313" key="1">
    <source>
        <dbReference type="EMBL" id="KKS59248.1"/>
    </source>
</evidence>
<gene>
    <name evidence="1" type="ORF">UV26_C0026G0003</name>
</gene>
<reference evidence="1 2" key="1">
    <citation type="journal article" date="2015" name="Nature">
        <title>rRNA introns, odd ribosomes, and small enigmatic genomes across a large radiation of phyla.</title>
        <authorList>
            <person name="Brown C.T."/>
            <person name="Hug L.A."/>
            <person name="Thomas B.C."/>
            <person name="Sharon I."/>
            <person name="Castelle C.J."/>
            <person name="Singh A."/>
            <person name="Wilkins M.J."/>
            <person name="Williams K.H."/>
            <person name="Banfield J.F."/>
        </authorList>
    </citation>
    <scope>NUCLEOTIDE SEQUENCE [LARGE SCALE GENOMIC DNA]</scope>
</reference>